<organism evidence="1 2">
    <name type="scientific">Marasmius crinis-equi</name>
    <dbReference type="NCBI Taxonomy" id="585013"/>
    <lineage>
        <taxon>Eukaryota</taxon>
        <taxon>Fungi</taxon>
        <taxon>Dikarya</taxon>
        <taxon>Basidiomycota</taxon>
        <taxon>Agaricomycotina</taxon>
        <taxon>Agaricomycetes</taxon>
        <taxon>Agaricomycetidae</taxon>
        <taxon>Agaricales</taxon>
        <taxon>Marasmiineae</taxon>
        <taxon>Marasmiaceae</taxon>
        <taxon>Marasmius</taxon>
    </lineage>
</organism>
<dbReference type="Proteomes" id="UP001465976">
    <property type="component" value="Unassembled WGS sequence"/>
</dbReference>
<gene>
    <name evidence="1" type="ORF">V5O48_010005</name>
</gene>
<comment type="caution">
    <text evidence="1">The sequence shown here is derived from an EMBL/GenBank/DDBJ whole genome shotgun (WGS) entry which is preliminary data.</text>
</comment>
<reference evidence="1 2" key="1">
    <citation type="submission" date="2024-02" db="EMBL/GenBank/DDBJ databases">
        <title>A draft genome for the cacao thread blight pathogen Marasmius crinis-equi.</title>
        <authorList>
            <person name="Cohen S.P."/>
            <person name="Baruah I.K."/>
            <person name="Amoako-Attah I."/>
            <person name="Bukari Y."/>
            <person name="Meinhardt L.W."/>
            <person name="Bailey B.A."/>
        </authorList>
    </citation>
    <scope>NUCLEOTIDE SEQUENCE [LARGE SCALE GENOMIC DNA]</scope>
    <source>
        <strain evidence="1 2">GH-76</strain>
    </source>
</reference>
<keyword evidence="2" id="KW-1185">Reference proteome</keyword>
<protein>
    <submittedName>
        <fullName evidence="1">Uncharacterized protein</fullName>
    </submittedName>
</protein>
<sequence>MSLSLSHEHNFGISSGDANAARGIISSYHDAVVTFLQRSGYTEALRYLEIAEALVTESSLKRLHVDIHSDDEEIDFIKVRRLDESFFLDGAPEDSHLRRIREHLKGECRMYKKVYAKRDGDF</sequence>
<dbReference type="EMBL" id="JBAHYK010000692">
    <property type="protein sequence ID" value="KAL0571953.1"/>
    <property type="molecule type" value="Genomic_DNA"/>
</dbReference>
<evidence type="ECO:0000313" key="1">
    <source>
        <dbReference type="EMBL" id="KAL0571953.1"/>
    </source>
</evidence>
<proteinExistence type="predicted"/>
<name>A0ABR3F9X6_9AGAR</name>
<evidence type="ECO:0000313" key="2">
    <source>
        <dbReference type="Proteomes" id="UP001465976"/>
    </source>
</evidence>
<accession>A0ABR3F9X6</accession>